<evidence type="ECO:0000256" key="1">
    <source>
        <dbReference type="ARBA" id="ARBA00006964"/>
    </source>
</evidence>
<dbReference type="AlphaFoldDB" id="A0A0F9QB25"/>
<name>A0A0F9QB25_9ZZZZ</name>
<protein>
    <submittedName>
        <fullName evidence="2">Uncharacterized protein</fullName>
    </submittedName>
</protein>
<reference evidence="2" key="1">
    <citation type="journal article" date="2015" name="Nature">
        <title>Complex archaea that bridge the gap between prokaryotes and eukaryotes.</title>
        <authorList>
            <person name="Spang A."/>
            <person name="Saw J.H."/>
            <person name="Jorgensen S.L."/>
            <person name="Zaremba-Niedzwiedzka K."/>
            <person name="Martijn J."/>
            <person name="Lind A.E."/>
            <person name="van Eijk R."/>
            <person name="Schleper C."/>
            <person name="Guy L."/>
            <person name="Ettema T.J."/>
        </authorList>
    </citation>
    <scope>NUCLEOTIDE SEQUENCE</scope>
</reference>
<comment type="caution">
    <text evidence="2">The sequence shown here is derived from an EMBL/GenBank/DDBJ whole genome shotgun (WGS) entry which is preliminary data.</text>
</comment>
<dbReference type="Pfam" id="PF01784">
    <property type="entry name" value="DUF34_NIF3"/>
    <property type="match status" value="1"/>
</dbReference>
<dbReference type="EMBL" id="LAZR01004251">
    <property type="protein sequence ID" value="KKN10351.1"/>
    <property type="molecule type" value="Genomic_DNA"/>
</dbReference>
<accession>A0A0F9QB25</accession>
<sequence length="117" mass="13524">MLLSEITKFIQKLAPAIVNKEDNASGLQYGSRLPDRNMRNVVITITPTLTALNYAIKKKSSLIITYFPLIEGKLLHLNYPDHYRKRILGKIKKNNDNFIKYDQKNQKNQGKYLKSSL</sequence>
<proteinExistence type="inferred from homology"/>
<comment type="similarity">
    <text evidence="1">Belongs to the GTP cyclohydrolase I type 2/NIF3 family.</text>
</comment>
<evidence type="ECO:0000313" key="2">
    <source>
        <dbReference type="EMBL" id="KKN10351.1"/>
    </source>
</evidence>
<gene>
    <name evidence="2" type="ORF">LCGC14_1037440</name>
</gene>
<organism evidence="2">
    <name type="scientific">marine sediment metagenome</name>
    <dbReference type="NCBI Taxonomy" id="412755"/>
    <lineage>
        <taxon>unclassified sequences</taxon>
        <taxon>metagenomes</taxon>
        <taxon>ecological metagenomes</taxon>
    </lineage>
</organism>
<dbReference type="InterPro" id="IPR036069">
    <property type="entry name" value="DUF34/NIF3_sf"/>
</dbReference>
<dbReference type="InterPro" id="IPR002678">
    <property type="entry name" value="DUF34/NIF3"/>
</dbReference>
<dbReference type="SUPFAM" id="SSF102705">
    <property type="entry name" value="NIF3 (NGG1p interacting factor 3)-like"/>
    <property type="match status" value="1"/>
</dbReference>
<dbReference type="Gene3D" id="3.40.1390.30">
    <property type="entry name" value="NIF3 (NGG1p interacting factor 3)-like"/>
    <property type="match status" value="1"/>
</dbReference>